<keyword evidence="2" id="KW-1185">Reference proteome</keyword>
<accession>A0A016WHJ4</accession>
<dbReference type="Proteomes" id="UP000024635">
    <property type="component" value="Unassembled WGS sequence"/>
</dbReference>
<dbReference type="PANTHER" id="PTHR21301">
    <property type="entry name" value="REVERSE TRANSCRIPTASE"/>
    <property type="match status" value="1"/>
</dbReference>
<evidence type="ECO:0000313" key="2">
    <source>
        <dbReference type="Proteomes" id="UP000024635"/>
    </source>
</evidence>
<dbReference type="EMBL" id="JARK01000314">
    <property type="protein sequence ID" value="EYC38483.1"/>
    <property type="molecule type" value="Genomic_DNA"/>
</dbReference>
<gene>
    <name evidence="1" type="primary">Acey_s0714.g1759</name>
    <name evidence="1" type="ORF">Y032_0714g1759</name>
</gene>
<organism evidence="1 2">
    <name type="scientific">Ancylostoma ceylanicum</name>
    <dbReference type="NCBI Taxonomy" id="53326"/>
    <lineage>
        <taxon>Eukaryota</taxon>
        <taxon>Metazoa</taxon>
        <taxon>Ecdysozoa</taxon>
        <taxon>Nematoda</taxon>
        <taxon>Chromadorea</taxon>
        <taxon>Rhabditida</taxon>
        <taxon>Rhabditina</taxon>
        <taxon>Rhabditomorpha</taxon>
        <taxon>Strongyloidea</taxon>
        <taxon>Ancylostomatidae</taxon>
        <taxon>Ancylostomatinae</taxon>
        <taxon>Ancylostoma</taxon>
    </lineage>
</organism>
<evidence type="ECO:0008006" key="3">
    <source>
        <dbReference type="Google" id="ProtNLM"/>
    </source>
</evidence>
<evidence type="ECO:0000313" key="1">
    <source>
        <dbReference type="EMBL" id="EYC38483.1"/>
    </source>
</evidence>
<dbReference type="PANTHER" id="PTHR21301:SF10">
    <property type="entry name" value="REVERSE TRANSCRIPTASE DOMAIN-CONTAINING PROTEIN"/>
    <property type="match status" value="1"/>
</dbReference>
<dbReference type="AlphaFoldDB" id="A0A016WHJ4"/>
<name>A0A016WHJ4_9BILA</name>
<proteinExistence type="predicted"/>
<dbReference type="OrthoDB" id="5823133at2759"/>
<comment type="caution">
    <text evidence="1">The sequence shown here is derived from an EMBL/GenBank/DDBJ whole genome shotgun (WGS) entry which is preliminary data.</text>
</comment>
<sequence>MSLLKACLNCVTFTWSSEDFAQTKGLALGQMLAPTLTIVFMSRIEAPVLQCRPPLICRYNDDFVICAAQAEMNGFKLTNGQCEHIELMKNTSSNDSFLFSNAQINIANGICKTKWCHKPSVKDILVHCLSAHPTYAKKTIVTNIFRPATGVCSGIKGSVSPRFACCRYQQILEGSTRGNPCVGDFPEFRSFSGR</sequence>
<reference evidence="2" key="1">
    <citation type="journal article" date="2015" name="Nat. Genet.">
        <title>The genome and transcriptome of the zoonotic hookworm Ancylostoma ceylanicum identify infection-specific gene families.</title>
        <authorList>
            <person name="Schwarz E.M."/>
            <person name="Hu Y."/>
            <person name="Antoshechkin I."/>
            <person name="Miller M.M."/>
            <person name="Sternberg P.W."/>
            <person name="Aroian R.V."/>
        </authorList>
    </citation>
    <scope>NUCLEOTIDE SEQUENCE</scope>
    <source>
        <strain evidence="2">HY135</strain>
    </source>
</reference>
<protein>
    <recommendedName>
        <fullName evidence="3">Reverse transcriptase domain-containing protein</fullName>
    </recommendedName>
</protein>